<evidence type="ECO:0000256" key="11">
    <source>
        <dbReference type="ARBA" id="ARBA00030193"/>
    </source>
</evidence>
<keyword evidence="8 12" id="KW-0479">Metal-binding</keyword>
<reference evidence="14 15" key="1">
    <citation type="submission" date="2018-02" db="EMBL/GenBank/DDBJ databases">
        <title>Discovery of a pederin family compound in a non-symbiotic bloom-forming cyanobacterium.</title>
        <authorList>
            <person name="Kust A."/>
            <person name="Mares J."/>
            <person name="Jokela J."/>
            <person name="Urajova P."/>
            <person name="Hajek J."/>
            <person name="Saurav K."/>
            <person name="Voracova K."/>
            <person name="Fewer D.P."/>
            <person name="Haapaniemi E."/>
            <person name="Permi P."/>
            <person name="Rehakova K."/>
            <person name="Sivonen K."/>
            <person name="Hrouzek P."/>
        </authorList>
    </citation>
    <scope>NUCLEOTIDE SEQUENCE [LARGE SCALE GENOMIC DNA]</scope>
    <source>
        <strain evidence="14 15">CHARLIE-1</strain>
    </source>
</reference>
<dbReference type="GO" id="GO:0046656">
    <property type="term" value="P:folic acid biosynthetic process"/>
    <property type="evidence" value="ECO:0007669"/>
    <property type="project" value="UniProtKB-KW"/>
</dbReference>
<dbReference type="Gene3D" id="3.20.20.20">
    <property type="entry name" value="Dihydropteroate synthase-like"/>
    <property type="match status" value="1"/>
</dbReference>
<evidence type="ECO:0000256" key="6">
    <source>
        <dbReference type="ARBA" id="ARBA00016919"/>
    </source>
</evidence>
<dbReference type="PROSITE" id="PS00792">
    <property type="entry name" value="DHPS_1"/>
    <property type="match status" value="1"/>
</dbReference>
<evidence type="ECO:0000313" key="15">
    <source>
        <dbReference type="Proteomes" id="UP000239589"/>
    </source>
</evidence>
<comment type="catalytic activity">
    <reaction evidence="1">
        <text>(7,8-dihydropterin-6-yl)methyl diphosphate + 4-aminobenzoate = 7,8-dihydropteroate + diphosphate</text>
        <dbReference type="Rhea" id="RHEA:19949"/>
        <dbReference type="ChEBI" id="CHEBI:17836"/>
        <dbReference type="ChEBI" id="CHEBI:17839"/>
        <dbReference type="ChEBI" id="CHEBI:33019"/>
        <dbReference type="ChEBI" id="CHEBI:72950"/>
        <dbReference type="EC" id="2.5.1.15"/>
    </reaction>
</comment>
<comment type="caution">
    <text evidence="14">The sequence shown here is derived from an EMBL/GenBank/DDBJ whole genome shotgun (WGS) entry which is preliminary data.</text>
</comment>
<dbReference type="PROSITE" id="PS50972">
    <property type="entry name" value="PTERIN_BINDING"/>
    <property type="match status" value="1"/>
</dbReference>
<dbReference type="OrthoDB" id="9811744at2"/>
<dbReference type="UniPathway" id="UPA00077">
    <property type="reaction ID" value="UER00156"/>
</dbReference>
<keyword evidence="7 12" id="KW-0808">Transferase</keyword>
<dbReference type="EC" id="2.5.1.15" evidence="5 12"/>
<accession>A0A2S6CXY8</accession>
<evidence type="ECO:0000256" key="8">
    <source>
        <dbReference type="ARBA" id="ARBA00022723"/>
    </source>
</evidence>
<dbReference type="InterPro" id="IPR000489">
    <property type="entry name" value="Pterin-binding_dom"/>
</dbReference>
<evidence type="ECO:0000313" key="14">
    <source>
        <dbReference type="EMBL" id="PPJ64577.1"/>
    </source>
</evidence>
<evidence type="ECO:0000256" key="7">
    <source>
        <dbReference type="ARBA" id="ARBA00022679"/>
    </source>
</evidence>
<evidence type="ECO:0000256" key="3">
    <source>
        <dbReference type="ARBA" id="ARBA00004763"/>
    </source>
</evidence>
<feature type="domain" description="Pterin-binding" evidence="13">
    <location>
        <begin position="18"/>
        <end position="272"/>
    </location>
</feature>
<protein>
    <recommendedName>
        <fullName evidence="6 12">Dihydropteroate synthase</fullName>
        <shortName evidence="12">DHPS</shortName>
        <ecNumber evidence="5 12">2.5.1.15</ecNumber>
    </recommendedName>
    <alternativeName>
        <fullName evidence="11 12">Dihydropteroate pyrophosphorylase</fullName>
    </alternativeName>
</protein>
<comment type="similarity">
    <text evidence="4 12">Belongs to the DHPS family.</text>
</comment>
<evidence type="ECO:0000256" key="4">
    <source>
        <dbReference type="ARBA" id="ARBA00009503"/>
    </source>
</evidence>
<keyword evidence="15" id="KW-1185">Reference proteome</keyword>
<dbReference type="CDD" id="cd00739">
    <property type="entry name" value="DHPS"/>
    <property type="match status" value="1"/>
</dbReference>
<comment type="pathway">
    <text evidence="3 12">Cofactor biosynthesis; tetrahydrofolate biosynthesis; 7,8-dihydrofolate from 2-amino-4-hydroxy-6-hydroxymethyl-7,8-dihydropteridine diphosphate and 4-aminobenzoate: step 1/2.</text>
</comment>
<organism evidence="14 15">
    <name type="scientific">Cuspidothrix issatschenkoi CHARLIE-1</name>
    <dbReference type="NCBI Taxonomy" id="2052836"/>
    <lineage>
        <taxon>Bacteria</taxon>
        <taxon>Bacillati</taxon>
        <taxon>Cyanobacteriota</taxon>
        <taxon>Cyanophyceae</taxon>
        <taxon>Nostocales</taxon>
        <taxon>Aphanizomenonaceae</taxon>
        <taxon>Cuspidothrix</taxon>
    </lineage>
</organism>
<dbReference type="Proteomes" id="UP000239589">
    <property type="component" value="Unassembled WGS sequence"/>
</dbReference>
<sequence length="281" mass="30494">MSSKLTIRDRCFAWGQRTYMMGILNVTPDSFSDGGKFNTTSAALTQAQAMVAAGADIIDIGGQSTRPGAEQISLETEMERVLSVLELLRPLIDVPISVDTTRAGVAKAAIQAGADIVNDISAGTFDPQMLPTVASLDVPIILMHIRGNPQTMQQLTNYQDLMGDIYNFLSEKITAAKLLGIDHNKIIIDPGIGFAKNQEQNLEILRQLRSLKKLNSPILVGVSRKSFIGNILNQPDPKLRVWGTAAACCAAVFNGADILRVHDVEEMQQVTLVADAIYRNS</sequence>
<proteinExistence type="inferred from homology"/>
<dbReference type="GO" id="GO:0004156">
    <property type="term" value="F:dihydropteroate synthase activity"/>
    <property type="evidence" value="ECO:0007669"/>
    <property type="project" value="UniProtKB-EC"/>
</dbReference>
<dbReference type="GO" id="GO:0046654">
    <property type="term" value="P:tetrahydrofolate biosynthetic process"/>
    <property type="evidence" value="ECO:0007669"/>
    <property type="project" value="UniProtKB-UniPathway"/>
</dbReference>
<dbReference type="GO" id="GO:0046872">
    <property type="term" value="F:metal ion binding"/>
    <property type="evidence" value="ECO:0007669"/>
    <property type="project" value="UniProtKB-KW"/>
</dbReference>
<evidence type="ECO:0000259" key="13">
    <source>
        <dbReference type="PROSITE" id="PS50972"/>
    </source>
</evidence>
<dbReference type="RefSeq" id="WP_104386642.1">
    <property type="nucleotide sequence ID" value="NZ_PGEM01000025.1"/>
</dbReference>
<dbReference type="PANTHER" id="PTHR20941">
    <property type="entry name" value="FOLATE SYNTHESIS PROTEINS"/>
    <property type="match status" value="1"/>
</dbReference>
<dbReference type="FunFam" id="3.20.20.20:FF:000006">
    <property type="entry name" value="Dihydropteroate synthase"/>
    <property type="match status" value="1"/>
</dbReference>
<evidence type="ECO:0000256" key="1">
    <source>
        <dbReference type="ARBA" id="ARBA00000012"/>
    </source>
</evidence>
<dbReference type="SUPFAM" id="SSF51717">
    <property type="entry name" value="Dihydropteroate synthetase-like"/>
    <property type="match status" value="1"/>
</dbReference>
<comment type="cofactor">
    <cofactor evidence="2 12">
        <name>Mg(2+)</name>
        <dbReference type="ChEBI" id="CHEBI:18420"/>
    </cofactor>
</comment>
<gene>
    <name evidence="14" type="primary">folP</name>
    <name evidence="14" type="ORF">CUN59_04125</name>
</gene>
<evidence type="ECO:0000256" key="2">
    <source>
        <dbReference type="ARBA" id="ARBA00001946"/>
    </source>
</evidence>
<dbReference type="InterPro" id="IPR011005">
    <property type="entry name" value="Dihydropteroate_synth-like_sf"/>
</dbReference>
<dbReference type="Pfam" id="PF00809">
    <property type="entry name" value="Pterin_bind"/>
    <property type="match status" value="1"/>
</dbReference>
<keyword evidence="10 12" id="KW-0289">Folate biosynthesis</keyword>
<comment type="function">
    <text evidence="12">Catalyzes the condensation of para-aminobenzoate (pABA) with 6-hydroxymethyl-7,8-dihydropterin diphosphate (DHPt-PP) to form 7,8-dihydropteroate (H2Pte), the immediate precursor of folate derivatives.</text>
</comment>
<name>A0A2S6CXY8_9CYAN</name>
<evidence type="ECO:0000256" key="10">
    <source>
        <dbReference type="ARBA" id="ARBA00022909"/>
    </source>
</evidence>
<evidence type="ECO:0000256" key="9">
    <source>
        <dbReference type="ARBA" id="ARBA00022842"/>
    </source>
</evidence>
<keyword evidence="9 12" id="KW-0460">Magnesium</keyword>
<dbReference type="PANTHER" id="PTHR20941:SF1">
    <property type="entry name" value="FOLIC ACID SYNTHESIS PROTEIN FOL1"/>
    <property type="match status" value="1"/>
</dbReference>
<dbReference type="NCBIfam" id="TIGR01496">
    <property type="entry name" value="DHPS"/>
    <property type="match status" value="1"/>
</dbReference>
<evidence type="ECO:0000256" key="12">
    <source>
        <dbReference type="RuleBase" id="RU361205"/>
    </source>
</evidence>
<dbReference type="AlphaFoldDB" id="A0A2S6CXY8"/>
<dbReference type="InterPro" id="IPR045031">
    <property type="entry name" value="DHP_synth-like"/>
</dbReference>
<evidence type="ECO:0000256" key="5">
    <source>
        <dbReference type="ARBA" id="ARBA00012458"/>
    </source>
</evidence>
<dbReference type="EMBL" id="PGEM01000025">
    <property type="protein sequence ID" value="PPJ64577.1"/>
    <property type="molecule type" value="Genomic_DNA"/>
</dbReference>
<dbReference type="InterPro" id="IPR006390">
    <property type="entry name" value="DHP_synth_dom"/>
</dbReference>
<dbReference type="PROSITE" id="PS00793">
    <property type="entry name" value="DHPS_2"/>
    <property type="match status" value="1"/>
</dbReference>